<evidence type="ECO:0000313" key="3">
    <source>
        <dbReference type="EMBL" id="GFO95312.1"/>
    </source>
</evidence>
<feature type="domain" description="Fibronectin type-III" evidence="2">
    <location>
        <begin position="529"/>
        <end position="627"/>
    </location>
</feature>
<accession>A0AAI9NZ64</accession>
<dbReference type="PROSITE" id="PS50853">
    <property type="entry name" value="FN3"/>
    <property type="match status" value="1"/>
</dbReference>
<name>A0AAI9NZ64_9FIRM</name>
<reference evidence="3" key="1">
    <citation type="submission" date="2020-06" db="EMBL/GenBank/DDBJ databases">
        <title>Characterization of fructooligosaccharide metabolism and fructooligosaccharide-degrading enzymes in human commensal butyrate producers.</title>
        <authorList>
            <person name="Tanno H."/>
            <person name="Fujii T."/>
            <person name="Hirano K."/>
            <person name="Maeno S."/>
            <person name="Tonozuka T."/>
            <person name="Sakamoto M."/>
            <person name="Ohkuma M."/>
            <person name="Tochio T."/>
            <person name="Endo A."/>
        </authorList>
    </citation>
    <scope>NUCLEOTIDE SEQUENCE</scope>
    <source>
        <strain evidence="3">JCM 31265</strain>
    </source>
</reference>
<dbReference type="InterPro" id="IPR024301">
    <property type="entry name" value="Amidase_6"/>
</dbReference>
<evidence type="ECO:0000313" key="4">
    <source>
        <dbReference type="Proteomes" id="UP000660047"/>
    </source>
</evidence>
<dbReference type="Pfam" id="PF14200">
    <property type="entry name" value="RicinB_lectin_2"/>
    <property type="match status" value="1"/>
</dbReference>
<sequence length="1072" mass="117302">MSMNEKWNKGISLRKKRWISMIMAAVMIVTLVPFMPGKKAGKVEAAGYNIAAAVAYAKEWGGSKRNPAYKEYDGDCANFVSQCLKAGGLNVYDTWVPTLKDKLQAMGYTIIMNPTADQVDVGDVMFYDSTYTGEINHTTIITSKVNGVPKITGHTSDVIDGYYTNGSACPWRYGNYTCAAILHTSGISGEMTTPTITTNRECYIVGDKINITWNKTSSQSDFLHYWLIITNTDTGEECFGGATGSNGDVNANSYQFTIPEEGHYRIDIYAIPYNDKEHRQKKAVKTVSTYGYDSSIVNLGDDFYANIINTGNGKCLTADSDDNVTIRTASGQKNQLWHFRKRESGSYEIINNASDKALDDTNWGQENETNVGVYTRNNTTAQKWFVRGAEGAYFINASCGDAVLDIDSNGSADGTNVWLYEKNESSAQKFTIKKVATSLDTCNALGLTTIQGGFRLSWDTVSGATKYEVYRKKATDSDYSRIAVVSGEDIDTYEDKNCISGITYEYRVNAANDYCLGASGAECHGLYLDSTNASLVKYSADSVNISWDSVRGADGYNIYLYNQNDDTYSKVKDIANGSTTSCVISGLKQNTTYTYLVEAYGICTYENKNEIYTGCRSNILTIATKRILSNLAVKMSDWDLSGTASQPVLLGNDGNGAVTYTYAPEGSDVFTAEFPTKAGTYTVKAEVAETDRYCAGVATCTFTITDNNSKPAPVVKKSLDNLVLILDDWDISENASTPILTGNLGNGAVTYSYASVGSTEYTSAIPTKAGTYIIKAVVAETNEYYGGVATCKFTITDKYSSSQPVTKKSLNNLVLMMEGWHVGDRPSSPVLTGNDGKGKVTYTYSKVGSNKYSNTVPSNEGKYIIKAYVAETEDYYAGTATCVFEITKKPVVKKTQTITTNAANYTLVYGGKSVTIKAKTNGNGKISYKSSNNNVVSIDKTGKMIVKNTGKVTVSIYVAATSAYKAATKKVTVVVKPKIQAIKGIKSQKKSSIYVKYVKDTKVSGYEIQTALDSKFKKSVNTYTIKPYSKYRVTLTKKRTGKIYYVRVRSYKIVGSQKIYGSYSGIKKIKVK</sequence>
<protein>
    <recommendedName>
        <fullName evidence="2">Fibronectin type-III domain-containing protein</fullName>
    </recommendedName>
</protein>
<dbReference type="SUPFAM" id="SSF50370">
    <property type="entry name" value="Ricin B-like lectins"/>
    <property type="match status" value="1"/>
</dbReference>
<dbReference type="SUPFAM" id="SSF49373">
    <property type="entry name" value="Invasin/intimin cell-adhesion fragments"/>
    <property type="match status" value="1"/>
</dbReference>
<organism evidence="3 4">
    <name type="scientific">Coprococcus eutactus</name>
    <dbReference type="NCBI Taxonomy" id="33043"/>
    <lineage>
        <taxon>Bacteria</taxon>
        <taxon>Bacillati</taxon>
        <taxon>Bacillota</taxon>
        <taxon>Clostridia</taxon>
        <taxon>Lachnospirales</taxon>
        <taxon>Lachnospiraceae</taxon>
        <taxon>Coprococcus</taxon>
    </lineage>
</organism>
<dbReference type="InterPro" id="IPR036116">
    <property type="entry name" value="FN3_sf"/>
</dbReference>
<dbReference type="SUPFAM" id="SSF49265">
    <property type="entry name" value="Fibronectin type III"/>
    <property type="match status" value="1"/>
</dbReference>
<keyword evidence="1" id="KW-1133">Transmembrane helix</keyword>
<dbReference type="InterPro" id="IPR003961">
    <property type="entry name" value="FN3_dom"/>
</dbReference>
<gene>
    <name evidence="3" type="ORF">COEU31_23580</name>
</gene>
<dbReference type="PANTHER" id="PTHR40032">
    <property type="entry name" value="EXPORTED PROTEIN-RELATED"/>
    <property type="match status" value="1"/>
</dbReference>
<dbReference type="SMART" id="SM00458">
    <property type="entry name" value="RICIN"/>
    <property type="match status" value="1"/>
</dbReference>
<keyword evidence="1" id="KW-0812">Transmembrane</keyword>
<dbReference type="AlphaFoldDB" id="A0AAI9NZ64"/>
<dbReference type="InterPro" id="IPR000772">
    <property type="entry name" value="Ricin_B_lectin"/>
</dbReference>
<evidence type="ECO:0000259" key="2">
    <source>
        <dbReference type="PROSITE" id="PS50853"/>
    </source>
</evidence>
<dbReference type="PROSITE" id="PS50231">
    <property type="entry name" value="RICIN_B_LECTIN"/>
    <property type="match status" value="1"/>
</dbReference>
<dbReference type="Gene3D" id="2.80.10.50">
    <property type="match status" value="2"/>
</dbReference>
<evidence type="ECO:0000256" key="1">
    <source>
        <dbReference type="SAM" id="Phobius"/>
    </source>
</evidence>
<comment type="caution">
    <text evidence="3">The sequence shown here is derived from an EMBL/GenBank/DDBJ whole genome shotgun (WGS) entry which is preliminary data.</text>
</comment>
<dbReference type="CDD" id="cd00063">
    <property type="entry name" value="FN3"/>
    <property type="match status" value="1"/>
</dbReference>
<dbReference type="CDD" id="cd00161">
    <property type="entry name" value="beta-trefoil_Ricin-like"/>
    <property type="match status" value="1"/>
</dbReference>
<keyword evidence="1" id="KW-0472">Membrane</keyword>
<dbReference type="RefSeq" id="WP_082431345.1">
    <property type="nucleotide sequence ID" value="NZ_BLYL01000016.1"/>
</dbReference>
<dbReference type="InterPro" id="IPR035992">
    <property type="entry name" value="Ricin_B-like_lectins"/>
</dbReference>
<dbReference type="Pfam" id="PF12671">
    <property type="entry name" value="Amidase_6"/>
    <property type="match status" value="1"/>
</dbReference>
<dbReference type="Gene3D" id="2.60.40.10">
    <property type="entry name" value="Immunoglobulins"/>
    <property type="match status" value="2"/>
</dbReference>
<dbReference type="InterPro" id="IPR008964">
    <property type="entry name" value="Invasin/intimin_cell_adhesion"/>
</dbReference>
<dbReference type="EMBL" id="BLYL01000016">
    <property type="protein sequence ID" value="GFO95312.1"/>
    <property type="molecule type" value="Genomic_DNA"/>
</dbReference>
<dbReference type="PANTHER" id="PTHR40032:SF1">
    <property type="entry name" value="EXPORTED PROTEIN"/>
    <property type="match status" value="1"/>
</dbReference>
<feature type="transmembrane region" description="Helical" evidence="1">
    <location>
        <begin position="18"/>
        <end position="35"/>
    </location>
</feature>
<dbReference type="InterPro" id="IPR013783">
    <property type="entry name" value="Ig-like_fold"/>
</dbReference>
<proteinExistence type="predicted"/>
<dbReference type="Proteomes" id="UP000660047">
    <property type="component" value="Unassembled WGS sequence"/>
</dbReference>